<dbReference type="InterPro" id="IPR050678">
    <property type="entry name" value="DNA_Partitioning_ATPase"/>
</dbReference>
<gene>
    <name evidence="2" type="ORF">BRAD3257_6187</name>
</gene>
<accession>A0A2U3Q6X5</accession>
<dbReference type="AlphaFoldDB" id="A0A2U3Q6X5"/>
<feature type="domain" description="CobQ/CobB/MinD/ParA nucleotide binding" evidence="1">
    <location>
        <begin position="44"/>
        <end position="79"/>
    </location>
</feature>
<evidence type="ECO:0000313" key="3">
    <source>
        <dbReference type="Proteomes" id="UP000246085"/>
    </source>
</evidence>
<proteinExistence type="predicted"/>
<sequence length="253" mass="27072">MHERVAGLRVAARPQAGSGSVPTCASASARVKRASLLATVAFVGKGGSGKSTTALNIAVLARMADFKVGVIDADLQQSAFVWRCVRESNDIPVCRCGPGSLDDTIEAARRAGLQFLVIDMPPALRHVPAVAHRVDLTVVAMRPTLFDLRVTRTAIQLLQSEGARYAVIFNAAPPYRGTCASPMVRDARQALADIGSRLWPHQITHRLSVPYSTVRGAGVAEVEPEGHAAAEYRALWRAICRDLRLDGGANEEA</sequence>
<dbReference type="CDD" id="cd02042">
    <property type="entry name" value="ParAB_family"/>
    <property type="match status" value="1"/>
</dbReference>
<dbReference type="PANTHER" id="PTHR13696">
    <property type="entry name" value="P-LOOP CONTAINING NUCLEOSIDE TRIPHOSPHATE HYDROLASE"/>
    <property type="match status" value="1"/>
</dbReference>
<dbReference type="Pfam" id="PF01656">
    <property type="entry name" value="CbiA"/>
    <property type="match status" value="1"/>
</dbReference>
<dbReference type="PIRSF" id="PIRSF009320">
    <property type="entry name" value="Nuc_binding_HP_1000"/>
    <property type="match status" value="1"/>
</dbReference>
<protein>
    <recommendedName>
        <fullName evidence="1">CobQ/CobB/MinD/ParA nucleotide binding domain-containing protein</fullName>
    </recommendedName>
</protein>
<dbReference type="PANTHER" id="PTHR13696:SF96">
    <property type="entry name" value="COBQ_COBB_MIND_PARA NUCLEOTIDE BINDING DOMAIN-CONTAINING PROTEIN"/>
    <property type="match status" value="1"/>
</dbReference>
<name>A0A2U3Q6X5_9BRAD</name>
<dbReference type="EMBL" id="LS398110">
    <property type="protein sequence ID" value="SPP97096.1"/>
    <property type="molecule type" value="Genomic_DNA"/>
</dbReference>
<dbReference type="InterPro" id="IPR027417">
    <property type="entry name" value="P-loop_NTPase"/>
</dbReference>
<dbReference type="KEGG" id="bvz:BRAD3257_6187"/>
<organism evidence="2 3">
    <name type="scientific">Bradyrhizobium vignae</name>
    <dbReference type="NCBI Taxonomy" id="1549949"/>
    <lineage>
        <taxon>Bacteria</taxon>
        <taxon>Pseudomonadati</taxon>
        <taxon>Pseudomonadota</taxon>
        <taxon>Alphaproteobacteria</taxon>
        <taxon>Hyphomicrobiales</taxon>
        <taxon>Nitrobacteraceae</taxon>
        <taxon>Bradyrhizobium</taxon>
    </lineage>
</organism>
<evidence type="ECO:0000259" key="1">
    <source>
        <dbReference type="Pfam" id="PF01656"/>
    </source>
</evidence>
<dbReference type="SUPFAM" id="SSF52540">
    <property type="entry name" value="P-loop containing nucleoside triphosphate hydrolases"/>
    <property type="match status" value="1"/>
</dbReference>
<dbReference type="Proteomes" id="UP000246085">
    <property type="component" value="Chromosome BRAD3257"/>
</dbReference>
<evidence type="ECO:0000313" key="2">
    <source>
        <dbReference type="EMBL" id="SPP97096.1"/>
    </source>
</evidence>
<dbReference type="InterPro" id="IPR002586">
    <property type="entry name" value="CobQ/CobB/MinD/ParA_Nub-bd_dom"/>
</dbReference>
<reference evidence="2 3" key="1">
    <citation type="submission" date="2018-03" db="EMBL/GenBank/DDBJ databases">
        <authorList>
            <person name="Gully D."/>
        </authorList>
    </citation>
    <scope>NUCLEOTIDE SEQUENCE [LARGE SCALE GENOMIC DNA]</scope>
    <source>
        <strain evidence="2">ORS3257</strain>
    </source>
</reference>
<dbReference type="Gene3D" id="3.40.50.300">
    <property type="entry name" value="P-loop containing nucleotide triphosphate hydrolases"/>
    <property type="match status" value="1"/>
</dbReference>